<dbReference type="InParanoid" id="A0A1X7VJT5"/>
<proteinExistence type="predicted"/>
<dbReference type="EnsemblMetazoa" id="Aqu2.1.40075_001">
    <property type="protein sequence ID" value="Aqu2.1.40075_001"/>
    <property type="gene ID" value="Aqu2.1.40075"/>
</dbReference>
<accession>A0A1X7VJT5</accession>
<protein>
    <submittedName>
        <fullName evidence="2">Uncharacterized protein</fullName>
    </submittedName>
</protein>
<dbReference type="AlphaFoldDB" id="A0A1X7VJT5"/>
<organism evidence="2">
    <name type="scientific">Amphimedon queenslandica</name>
    <name type="common">Sponge</name>
    <dbReference type="NCBI Taxonomy" id="400682"/>
    <lineage>
        <taxon>Eukaryota</taxon>
        <taxon>Metazoa</taxon>
        <taxon>Porifera</taxon>
        <taxon>Demospongiae</taxon>
        <taxon>Heteroscleromorpha</taxon>
        <taxon>Haplosclerida</taxon>
        <taxon>Niphatidae</taxon>
        <taxon>Amphimedon</taxon>
    </lineage>
</organism>
<reference evidence="2" key="1">
    <citation type="submission" date="2017-05" db="UniProtKB">
        <authorList>
            <consortium name="EnsemblMetazoa"/>
        </authorList>
    </citation>
    <scope>IDENTIFICATION</scope>
</reference>
<feature type="region of interest" description="Disordered" evidence="1">
    <location>
        <begin position="1"/>
        <end position="24"/>
    </location>
</feature>
<evidence type="ECO:0000313" key="2">
    <source>
        <dbReference type="EnsemblMetazoa" id="Aqu2.1.40075_001"/>
    </source>
</evidence>
<sequence length="74" mass="8924">KFKARRQEIESRRKRDMEKRIQDSARKDMKIVKEREMLTKQIEENGGLWMKEEEMETALASLSTQKKQKEALKL</sequence>
<name>A0A1X7VJT5_AMPQE</name>
<evidence type="ECO:0000256" key="1">
    <source>
        <dbReference type="SAM" id="MobiDB-lite"/>
    </source>
</evidence>